<dbReference type="Gene3D" id="2.30.110.10">
    <property type="entry name" value="Electron Transport, Fmn-binding Protein, Chain A"/>
    <property type="match status" value="2"/>
</dbReference>
<dbReference type="InterPro" id="IPR012349">
    <property type="entry name" value="Split_barrel_FMN-bd"/>
</dbReference>
<dbReference type="Pfam" id="PF12766">
    <property type="entry name" value="Pyridox_oxase_2"/>
    <property type="match status" value="1"/>
</dbReference>
<dbReference type="PANTHER" id="PTHR28243">
    <property type="entry name" value="AGL049CP"/>
    <property type="match status" value="1"/>
</dbReference>
<evidence type="ECO:0000259" key="1">
    <source>
        <dbReference type="Pfam" id="PF12766"/>
    </source>
</evidence>
<evidence type="ECO:0000313" key="3">
    <source>
        <dbReference type="Proteomes" id="UP000799438"/>
    </source>
</evidence>
<protein>
    <recommendedName>
        <fullName evidence="1">Pyridoxamine 5'-phosphate oxidase Alr4036 family FMN-binding domain-containing protein</fullName>
    </recommendedName>
</protein>
<name>A0A6A6BHR1_9PEZI</name>
<reference evidence="2" key="1">
    <citation type="journal article" date="2020" name="Stud. Mycol.">
        <title>101 Dothideomycetes genomes: a test case for predicting lifestyles and emergence of pathogens.</title>
        <authorList>
            <person name="Haridas S."/>
            <person name="Albert R."/>
            <person name="Binder M."/>
            <person name="Bloem J."/>
            <person name="Labutti K."/>
            <person name="Salamov A."/>
            <person name="Andreopoulos B."/>
            <person name="Baker S."/>
            <person name="Barry K."/>
            <person name="Bills G."/>
            <person name="Bluhm B."/>
            <person name="Cannon C."/>
            <person name="Castanera R."/>
            <person name="Culley D."/>
            <person name="Daum C."/>
            <person name="Ezra D."/>
            <person name="Gonzalez J."/>
            <person name="Henrissat B."/>
            <person name="Kuo A."/>
            <person name="Liang C."/>
            <person name="Lipzen A."/>
            <person name="Lutzoni F."/>
            <person name="Magnuson J."/>
            <person name="Mondo S."/>
            <person name="Nolan M."/>
            <person name="Ohm R."/>
            <person name="Pangilinan J."/>
            <person name="Park H.-J."/>
            <person name="Ramirez L."/>
            <person name="Alfaro M."/>
            <person name="Sun H."/>
            <person name="Tritt A."/>
            <person name="Yoshinaga Y."/>
            <person name="Zwiers L.-H."/>
            <person name="Turgeon B."/>
            <person name="Goodwin S."/>
            <person name="Spatafora J."/>
            <person name="Crous P."/>
            <person name="Grigoriev I."/>
        </authorList>
    </citation>
    <scope>NUCLEOTIDE SEQUENCE</scope>
    <source>
        <strain evidence="2">CBS 121167</strain>
    </source>
</reference>
<feature type="domain" description="Pyridoxamine 5'-phosphate oxidase Alr4036 family FMN-binding" evidence="1">
    <location>
        <begin position="13"/>
        <end position="142"/>
    </location>
</feature>
<dbReference type="Proteomes" id="UP000799438">
    <property type="component" value="Unassembled WGS sequence"/>
</dbReference>
<dbReference type="InterPro" id="IPR024624">
    <property type="entry name" value="Pyridox_Oxase_Alr4036_FMN-bd"/>
</dbReference>
<dbReference type="OrthoDB" id="5394411at2759"/>
<dbReference type="PANTHER" id="PTHR28243:SF1">
    <property type="entry name" value="PYRIDOXAMINE 5'-PHOSPHATE OXIDASE ALR4036 FAMILY FMN-BINDING DOMAIN-CONTAINING PROTEIN"/>
    <property type="match status" value="1"/>
</dbReference>
<evidence type="ECO:0000313" key="2">
    <source>
        <dbReference type="EMBL" id="KAF2143680.1"/>
    </source>
</evidence>
<dbReference type="RefSeq" id="XP_033399392.1">
    <property type="nucleotide sequence ID" value="XM_033540156.1"/>
</dbReference>
<keyword evidence="3" id="KW-1185">Reference proteome</keyword>
<gene>
    <name evidence="2" type="ORF">K452DRAFT_285716</name>
</gene>
<dbReference type="GeneID" id="54297652"/>
<organism evidence="2 3">
    <name type="scientific">Aplosporella prunicola CBS 121167</name>
    <dbReference type="NCBI Taxonomy" id="1176127"/>
    <lineage>
        <taxon>Eukaryota</taxon>
        <taxon>Fungi</taxon>
        <taxon>Dikarya</taxon>
        <taxon>Ascomycota</taxon>
        <taxon>Pezizomycotina</taxon>
        <taxon>Dothideomycetes</taxon>
        <taxon>Dothideomycetes incertae sedis</taxon>
        <taxon>Botryosphaeriales</taxon>
        <taxon>Aplosporellaceae</taxon>
        <taxon>Aplosporella</taxon>
    </lineage>
</organism>
<dbReference type="GO" id="GO:0010181">
    <property type="term" value="F:FMN binding"/>
    <property type="evidence" value="ECO:0007669"/>
    <property type="project" value="InterPro"/>
</dbReference>
<dbReference type="EMBL" id="ML995481">
    <property type="protein sequence ID" value="KAF2143680.1"/>
    <property type="molecule type" value="Genomic_DNA"/>
</dbReference>
<proteinExistence type="predicted"/>
<sequence>MSTTVGSAAKAPAPWKATFLEHINKMESPEFVFSSLAQAPKGSPVPYVPRARYCIFRSFWAELPENKHNEAPMNERVFESEMPTFTTDVRMLKVPQVFASSSGHAETNEQCQGSGGGGPVEAVWWVKATGTQWRVKGEAYVVGPDIEDGGESSGVRTVKSEVGSRMRVVQPGKEGEWSWAKELTGHFGNNSPGLRGEYQDNLFDTVLPPLPASIAALAAFNHGYTSYFVHIACYFNQDAYPARKGNGHGPWNWKVLMAASCRQAKSTRAPTAYTGRCEIPVATRASDAPQLCRQPGFLAPVVVTACHGSLGMSYNVTNTGPRFAGTFRAPPPGRPVNEAYDDKNLELGTQVKDLNDPIARKNFRVVIIKPEQVEQTDISDPAKARRQLYTFVPETADWKAEELWP</sequence>
<dbReference type="SUPFAM" id="SSF50475">
    <property type="entry name" value="FMN-binding split barrel"/>
    <property type="match status" value="1"/>
</dbReference>
<accession>A0A6A6BHR1</accession>
<dbReference type="AlphaFoldDB" id="A0A6A6BHR1"/>